<keyword evidence="5" id="KW-0863">Zinc-finger</keyword>
<dbReference type="GO" id="GO:0003725">
    <property type="term" value="F:double-stranded RNA binding"/>
    <property type="evidence" value="ECO:0007669"/>
    <property type="project" value="InterPro"/>
</dbReference>
<comment type="function">
    <text evidence="8">Involved in the maturation of [NiFe] hydrogenases. Along with HypE, it catalyzes the synthesis of the CN ligands of the active site iron of [NiFe]-hydrogenases. HypF functions as a carbamoyl transferase using carbamoylphosphate as a substrate and transferring the carboxamido moiety in an ATP-dependent reaction to the thiolate of the C-terminal cysteine of HypE yielding a protein-S-carboxamide.</text>
</comment>
<dbReference type="InterPro" id="IPR001792">
    <property type="entry name" value="Acylphosphatase-like_dom"/>
</dbReference>
<protein>
    <recommendedName>
        <fullName evidence="8">Carbamoyltransferase HypF</fullName>
        <ecNumber evidence="8">6.2.-.-</ecNumber>
    </recommendedName>
</protein>
<reference evidence="12 13" key="1">
    <citation type="submission" date="2019-02" db="EMBL/GenBank/DDBJ databases">
        <title>Investigation of anaerobic lignin degradation for improved lignocellulosic biofuels.</title>
        <authorList>
            <person name="Deangelis K."/>
        </authorList>
    </citation>
    <scope>NUCLEOTIDE SEQUENCE [LARGE SCALE GENOMIC DNA]</scope>
    <source>
        <strain evidence="12 13">159R</strain>
    </source>
</reference>
<feature type="active site" evidence="9">
    <location>
        <position position="20"/>
    </location>
</feature>
<dbReference type="GO" id="GO:0016743">
    <property type="term" value="F:carboxyl- or carbamoyltransferase activity"/>
    <property type="evidence" value="ECO:0007669"/>
    <property type="project" value="UniProtKB-UniRule"/>
</dbReference>
<dbReference type="Proteomes" id="UP000294555">
    <property type="component" value="Unassembled WGS sequence"/>
</dbReference>
<dbReference type="Pfam" id="PF00708">
    <property type="entry name" value="Acylphosphatase"/>
    <property type="match status" value="1"/>
</dbReference>
<dbReference type="AlphaFoldDB" id="A0A4R1NAG2"/>
<dbReference type="InterPro" id="IPR017945">
    <property type="entry name" value="DHBP_synth_RibB-like_a/b_dom"/>
</dbReference>
<dbReference type="PANTHER" id="PTHR42959:SF1">
    <property type="entry name" value="CARBAMOYLTRANSFERASE HYPF"/>
    <property type="match status" value="1"/>
</dbReference>
<dbReference type="Gene3D" id="3.30.420.360">
    <property type="match status" value="1"/>
</dbReference>
<sequence length="806" mass="86646">MSHNGILLRIKGKVQGVGFRPVVWQLAHELGLTGDVSNNGAGVEVRLRCDDAGIFIRRLRQACPPLAEIHSIETLPWRWDEAPAGFTILPSGGGGMSTQVVPDAATCDACLAELNDPADRRFHYPFINCTHCGPRFTLIRRMPYDRPNTAMDAFPLCPRCLAEYQNPADRRFHAQPNACPDCGPRVWLADRDGKELSGGDDAVNSAAERLLAGEIVAIKGLGGFHLACDAANPAAVAKLRRRKRRPSKPLAVMMPDIHWLRRCADPVSDALIALLRSPAAPIVLIPQPGMATVSASGPVVLGEPVKPGSVAGYPDGKQEQALCSLIAPGLHEIGVMLPSNPLQHLLLQRVGRPLVMTSGNLNGRPPALDNARALADLSAIADSWLLHDRDILQRADDSLVRLAGDKVEMLRRSRGYVPDALPLPPGFEQCPPVLAMGSDLKNTFCLLRDGQAVLSQHLGDLADEGIRQQQQRALSLFSAIWNFIPDRIAVDAHPGYLSRRWGATLAEELGLPCVTVLHHHAHIVACLAEHGWGRNAGPVIGLALDGLGFGRERSGNPADLSSNLPGDDPGALWGGECLKVDYLGCEWLGGLPAVPLPGGDMAARQPWRNLLAQWLRFVPGWRDLPEAEAIPPALGEPLARAVARGINAPEASSTGRLFDAVAAALGLCPREISWEGEAACRLEALAWEAVSVRMADIPVTVPVLDNRLDLAVFWRQWLAWRAEPPLRAYGFHLALARGFAALARQAARREGIDTIVLSGGVLHNRLFKELLLQELGGLRVLAPARLPAGDGGLALGQALIAAAVSL</sequence>
<evidence type="ECO:0000256" key="2">
    <source>
        <dbReference type="ARBA" id="ARBA00008097"/>
    </source>
</evidence>
<evidence type="ECO:0000256" key="7">
    <source>
        <dbReference type="ARBA" id="ARBA00048220"/>
    </source>
</evidence>
<comment type="similarity">
    <text evidence="2 8">Belongs to the carbamoyltransferase HypF family.</text>
</comment>
<dbReference type="Gene3D" id="3.90.870.50">
    <property type="match status" value="1"/>
</dbReference>
<dbReference type="EC" id="6.2.-.-" evidence="8"/>
<dbReference type="GO" id="GO:0008270">
    <property type="term" value="F:zinc ion binding"/>
    <property type="evidence" value="ECO:0007669"/>
    <property type="project" value="UniProtKB-KW"/>
</dbReference>
<evidence type="ECO:0000256" key="1">
    <source>
        <dbReference type="ARBA" id="ARBA00004711"/>
    </source>
</evidence>
<dbReference type="SUPFAM" id="SSF55821">
    <property type="entry name" value="YrdC/RibB"/>
    <property type="match status" value="1"/>
</dbReference>
<feature type="domain" description="YrdC-like" evidence="11">
    <location>
        <begin position="200"/>
        <end position="415"/>
    </location>
</feature>
<dbReference type="Pfam" id="PF17788">
    <property type="entry name" value="HypF_C"/>
    <property type="match status" value="1"/>
</dbReference>
<evidence type="ECO:0000256" key="8">
    <source>
        <dbReference type="PIRNR" id="PIRNR006256"/>
    </source>
</evidence>
<comment type="pathway">
    <text evidence="1 8">Protein modification; [NiFe] hydrogenase maturation.</text>
</comment>
<evidence type="ECO:0000313" key="13">
    <source>
        <dbReference type="Proteomes" id="UP000294555"/>
    </source>
</evidence>
<dbReference type="RefSeq" id="WP_132923084.1">
    <property type="nucleotide sequence ID" value="NZ_SJOI01000001.1"/>
</dbReference>
<dbReference type="GO" id="GO:0051604">
    <property type="term" value="P:protein maturation"/>
    <property type="evidence" value="ECO:0007669"/>
    <property type="project" value="TreeGrafter"/>
</dbReference>
<dbReference type="PROSITE" id="PS00150">
    <property type="entry name" value="ACYLPHOSPHATASE_1"/>
    <property type="match status" value="1"/>
</dbReference>
<feature type="domain" description="Acylphosphatase-like" evidence="10">
    <location>
        <begin position="5"/>
        <end position="90"/>
    </location>
</feature>
<dbReference type="InterPro" id="IPR011125">
    <property type="entry name" value="Znf_HypF"/>
</dbReference>
<dbReference type="UniPathway" id="UPA00335"/>
<keyword evidence="4" id="KW-0479">Metal-binding</keyword>
<dbReference type="PROSITE" id="PS51160">
    <property type="entry name" value="ACYLPHOSPHATASE_3"/>
    <property type="match status" value="1"/>
</dbReference>
<accession>A0A4R1NAG2</accession>
<keyword evidence="9" id="KW-0378">Hydrolase</keyword>
<dbReference type="Pfam" id="PF07503">
    <property type="entry name" value="zf-HYPF"/>
    <property type="match status" value="2"/>
</dbReference>
<keyword evidence="6" id="KW-0862">Zinc</keyword>
<dbReference type="Gene3D" id="3.30.110.120">
    <property type="match status" value="1"/>
</dbReference>
<dbReference type="Pfam" id="PF22521">
    <property type="entry name" value="HypF_C_2"/>
    <property type="match status" value="1"/>
</dbReference>
<keyword evidence="3" id="KW-0436">Ligase</keyword>
<evidence type="ECO:0000256" key="9">
    <source>
        <dbReference type="PROSITE-ProRule" id="PRU00520"/>
    </source>
</evidence>
<comment type="caution">
    <text evidence="12">The sequence shown here is derived from an EMBL/GenBank/DDBJ whole genome shotgun (WGS) entry which is preliminary data.</text>
</comment>
<evidence type="ECO:0000313" key="12">
    <source>
        <dbReference type="EMBL" id="TCL04293.1"/>
    </source>
</evidence>
<dbReference type="InterPro" id="IPR041440">
    <property type="entry name" value="HypF_C"/>
</dbReference>
<evidence type="ECO:0000256" key="6">
    <source>
        <dbReference type="ARBA" id="ARBA00022833"/>
    </source>
</evidence>
<dbReference type="InterPro" id="IPR004421">
    <property type="entry name" value="Carbamoyltransferase_HypF"/>
</dbReference>
<dbReference type="InterPro" id="IPR036046">
    <property type="entry name" value="Acylphosphatase-like_dom_sf"/>
</dbReference>
<dbReference type="PANTHER" id="PTHR42959">
    <property type="entry name" value="CARBAMOYLTRANSFERASE"/>
    <property type="match status" value="1"/>
</dbReference>
<dbReference type="InterPro" id="IPR055128">
    <property type="entry name" value="HypF_C_2"/>
</dbReference>
<dbReference type="GO" id="GO:0003998">
    <property type="term" value="F:acylphosphatase activity"/>
    <property type="evidence" value="ECO:0007669"/>
    <property type="project" value="UniProtKB-EC"/>
</dbReference>
<dbReference type="OrthoDB" id="9808093at2"/>
<comment type="catalytic activity">
    <reaction evidence="9">
        <text>an acyl phosphate + H2O = a carboxylate + phosphate + H(+)</text>
        <dbReference type="Rhea" id="RHEA:14965"/>
        <dbReference type="ChEBI" id="CHEBI:15377"/>
        <dbReference type="ChEBI" id="CHEBI:15378"/>
        <dbReference type="ChEBI" id="CHEBI:29067"/>
        <dbReference type="ChEBI" id="CHEBI:43474"/>
        <dbReference type="ChEBI" id="CHEBI:59918"/>
        <dbReference type="EC" id="3.6.1.7"/>
    </reaction>
</comment>
<dbReference type="GO" id="GO:0016874">
    <property type="term" value="F:ligase activity"/>
    <property type="evidence" value="ECO:0007669"/>
    <property type="project" value="UniProtKB-UniRule"/>
</dbReference>
<proteinExistence type="inferred from homology"/>
<dbReference type="InterPro" id="IPR017968">
    <property type="entry name" value="Acylphosphatase_CS"/>
</dbReference>
<evidence type="ECO:0000256" key="4">
    <source>
        <dbReference type="ARBA" id="ARBA00022723"/>
    </source>
</evidence>
<dbReference type="Pfam" id="PF01300">
    <property type="entry name" value="Sua5_yciO_yrdC"/>
    <property type="match status" value="2"/>
</dbReference>
<dbReference type="Gene3D" id="3.30.420.40">
    <property type="match status" value="1"/>
</dbReference>
<dbReference type="EMBL" id="SJOI01000001">
    <property type="protein sequence ID" value="TCL04293.1"/>
    <property type="molecule type" value="Genomic_DNA"/>
</dbReference>
<evidence type="ECO:0000259" key="10">
    <source>
        <dbReference type="PROSITE" id="PS51160"/>
    </source>
</evidence>
<gene>
    <name evidence="12" type="ORF">EZJ58_2406</name>
</gene>
<dbReference type="InterPro" id="IPR006070">
    <property type="entry name" value="Sua5-like_dom"/>
</dbReference>
<dbReference type="PIRSF" id="PIRSF006256">
    <property type="entry name" value="CMPcnvr_hdrg_mat"/>
    <property type="match status" value="1"/>
</dbReference>
<organism evidence="12 13">
    <name type="scientific">Sodalis ligni</name>
    <dbReference type="NCBI Taxonomy" id="2697027"/>
    <lineage>
        <taxon>Bacteria</taxon>
        <taxon>Pseudomonadati</taxon>
        <taxon>Pseudomonadota</taxon>
        <taxon>Gammaproteobacteria</taxon>
        <taxon>Enterobacterales</taxon>
        <taxon>Bruguierivoracaceae</taxon>
        <taxon>Sodalis</taxon>
    </lineage>
</organism>
<keyword evidence="13" id="KW-1185">Reference proteome</keyword>
<dbReference type="SUPFAM" id="SSF54975">
    <property type="entry name" value="Acylphosphatase/BLUF domain-like"/>
    <property type="match status" value="1"/>
</dbReference>
<dbReference type="PROSITE" id="PS51163">
    <property type="entry name" value="YRDC"/>
    <property type="match status" value="1"/>
</dbReference>
<comment type="catalytic activity">
    <reaction evidence="7 8">
        <text>C-terminal L-cysteinyl-[HypE protein] + carbamoyl phosphate + ATP + H2O = C-terminal S-carboxamide-L-cysteinyl-[HypE protein] + AMP + phosphate + diphosphate + H(+)</text>
        <dbReference type="Rhea" id="RHEA:55636"/>
        <dbReference type="Rhea" id="RHEA-COMP:14247"/>
        <dbReference type="Rhea" id="RHEA-COMP:14392"/>
        <dbReference type="ChEBI" id="CHEBI:15377"/>
        <dbReference type="ChEBI" id="CHEBI:15378"/>
        <dbReference type="ChEBI" id="CHEBI:30616"/>
        <dbReference type="ChEBI" id="CHEBI:33019"/>
        <dbReference type="ChEBI" id="CHEBI:43474"/>
        <dbReference type="ChEBI" id="CHEBI:58228"/>
        <dbReference type="ChEBI" id="CHEBI:76913"/>
        <dbReference type="ChEBI" id="CHEBI:139126"/>
        <dbReference type="ChEBI" id="CHEBI:456215"/>
    </reaction>
</comment>
<evidence type="ECO:0000256" key="5">
    <source>
        <dbReference type="ARBA" id="ARBA00022771"/>
    </source>
</evidence>
<name>A0A4R1NAG2_9GAMM</name>
<evidence type="ECO:0000256" key="3">
    <source>
        <dbReference type="ARBA" id="ARBA00022598"/>
    </source>
</evidence>
<feature type="active site" evidence="9">
    <location>
        <position position="38"/>
    </location>
</feature>
<dbReference type="InterPro" id="IPR051060">
    <property type="entry name" value="Carbamoyltrans_HypF-like"/>
</dbReference>
<evidence type="ECO:0000259" key="11">
    <source>
        <dbReference type="PROSITE" id="PS51163"/>
    </source>
</evidence>